<dbReference type="InterPro" id="IPR009057">
    <property type="entry name" value="Homeodomain-like_sf"/>
</dbReference>
<feature type="domain" description="Tc1-like transposase DDE" evidence="1">
    <location>
        <begin position="173"/>
        <end position="314"/>
    </location>
</feature>
<proteinExistence type="predicted"/>
<comment type="caution">
    <text evidence="4">The sequence shown here is derived from an EMBL/GenBank/DDBJ whole genome shotgun (WGS) entry which is preliminary data.</text>
</comment>
<dbReference type="InterPro" id="IPR036397">
    <property type="entry name" value="RNaseH_sf"/>
</dbReference>
<evidence type="ECO:0000259" key="1">
    <source>
        <dbReference type="Pfam" id="PF13358"/>
    </source>
</evidence>
<evidence type="ECO:0000313" key="5">
    <source>
        <dbReference type="Proteomes" id="UP000702209"/>
    </source>
</evidence>
<sequence>MSDVDLRRLSPAAQEVVRLRVVAALESGRVSGYREAAEMFGVSQRSVGTWWRKYQAGGRESLAAPVKSRTGRGEAISAEDRAVLFTAMADYTPEELLIGGPLWTRALVAELIRMVVGVVMTEQGVGKWLRRHGFTPQRPARRSYRQKPEKVAQWLEVEYPAIVARARGENAVVAWADQCGLRSDTAPPGRSWAPKGSTPLVRVNGKRLRVNVMSAIAFRGALWFSVFTGRFTAKVFITFLDRLARQAGRKVHVIADRHPVHRSKAVTAWLAENAHRVELHLMPGYSPELNPDEILNADVKRHVHATRARSTDDLARETRRFLHRRQRQPDTVRGYFRAPHIRYTSLEETQ</sequence>
<dbReference type="InterPro" id="IPR055247">
    <property type="entry name" value="InsJ-like_HTH"/>
</dbReference>
<dbReference type="Gene3D" id="3.30.420.10">
    <property type="entry name" value="Ribonuclease H-like superfamily/Ribonuclease H"/>
    <property type="match status" value="1"/>
</dbReference>
<name>A0ABS0D6U6_9NOCA</name>
<organism evidence="4 5">
    <name type="scientific">Nocardia amamiensis</name>
    <dbReference type="NCBI Taxonomy" id="404578"/>
    <lineage>
        <taxon>Bacteria</taxon>
        <taxon>Bacillati</taxon>
        <taxon>Actinomycetota</taxon>
        <taxon>Actinomycetes</taxon>
        <taxon>Mycobacteriales</taxon>
        <taxon>Nocardiaceae</taxon>
        <taxon>Nocardia</taxon>
    </lineage>
</organism>
<dbReference type="InterPro" id="IPR025959">
    <property type="entry name" value="Winged_HTH_dom"/>
</dbReference>
<keyword evidence="5" id="KW-1185">Reference proteome</keyword>
<dbReference type="Pfam" id="PF13592">
    <property type="entry name" value="HTH_33"/>
    <property type="match status" value="1"/>
</dbReference>
<feature type="domain" description="Winged helix-turn helix" evidence="3">
    <location>
        <begin position="100"/>
        <end position="156"/>
    </location>
</feature>
<dbReference type="Pfam" id="PF13358">
    <property type="entry name" value="DDE_3"/>
    <property type="match status" value="1"/>
</dbReference>
<dbReference type="Pfam" id="PF13518">
    <property type="entry name" value="HTH_28"/>
    <property type="match status" value="1"/>
</dbReference>
<evidence type="ECO:0000313" key="4">
    <source>
        <dbReference type="EMBL" id="MBF6302848.1"/>
    </source>
</evidence>
<gene>
    <name evidence="4" type="ORF">IU459_35785</name>
</gene>
<dbReference type="Proteomes" id="UP000702209">
    <property type="component" value="Unassembled WGS sequence"/>
</dbReference>
<dbReference type="EMBL" id="JADLQX010000065">
    <property type="protein sequence ID" value="MBF6302848.1"/>
    <property type="molecule type" value="Genomic_DNA"/>
</dbReference>
<dbReference type="SUPFAM" id="SSF46689">
    <property type="entry name" value="Homeodomain-like"/>
    <property type="match status" value="1"/>
</dbReference>
<feature type="domain" description="Insertion element IS150 protein InsJ-like helix-turn-helix" evidence="2">
    <location>
        <begin position="18"/>
        <end position="65"/>
    </location>
</feature>
<dbReference type="InterPro" id="IPR047655">
    <property type="entry name" value="Transpos_IS630-like"/>
</dbReference>
<evidence type="ECO:0000259" key="3">
    <source>
        <dbReference type="Pfam" id="PF13592"/>
    </source>
</evidence>
<evidence type="ECO:0000259" key="2">
    <source>
        <dbReference type="Pfam" id="PF13518"/>
    </source>
</evidence>
<dbReference type="InterPro" id="IPR038717">
    <property type="entry name" value="Tc1-like_DDE_dom"/>
</dbReference>
<accession>A0ABS0D6U6</accession>
<dbReference type="NCBIfam" id="NF033545">
    <property type="entry name" value="transpos_IS630"/>
    <property type="match status" value="1"/>
</dbReference>
<protein>
    <submittedName>
        <fullName evidence="4">IS630 family transposase</fullName>
    </submittedName>
</protein>
<reference evidence="4 5" key="1">
    <citation type="submission" date="2020-10" db="EMBL/GenBank/DDBJ databases">
        <title>Identification of Nocardia species via Next-generation sequencing and recognition of intraspecies genetic diversity.</title>
        <authorList>
            <person name="Li P."/>
            <person name="Li P."/>
            <person name="Lu B."/>
        </authorList>
    </citation>
    <scope>NUCLEOTIDE SEQUENCE [LARGE SCALE GENOMIC DNA]</scope>
    <source>
        <strain evidence="4 5">BJ06-0157</strain>
    </source>
</reference>
<dbReference type="RefSeq" id="WP_195134029.1">
    <property type="nucleotide sequence ID" value="NZ_JADLQX010000065.1"/>
</dbReference>